<evidence type="ECO:0000259" key="2">
    <source>
        <dbReference type="Pfam" id="PF05272"/>
    </source>
</evidence>
<evidence type="ECO:0000259" key="3">
    <source>
        <dbReference type="Pfam" id="PF12990"/>
    </source>
</evidence>
<dbReference type="InterPro" id="IPR007936">
    <property type="entry name" value="VapE-like_dom"/>
</dbReference>
<dbReference type="InterPro" id="IPR024450">
    <property type="entry name" value="DUF3874"/>
</dbReference>
<organism evidence="4 5">
    <name type="scientific">Candidatus Bacteroides avicola</name>
    <dbReference type="NCBI Taxonomy" id="2838468"/>
    <lineage>
        <taxon>Bacteria</taxon>
        <taxon>Pseudomonadati</taxon>
        <taxon>Bacteroidota</taxon>
        <taxon>Bacteroidia</taxon>
        <taxon>Bacteroidales</taxon>
        <taxon>Bacteroidaceae</taxon>
        <taxon>Bacteroides</taxon>
    </lineage>
</organism>
<reference evidence="4" key="2">
    <citation type="submission" date="2021-04" db="EMBL/GenBank/DDBJ databases">
        <authorList>
            <person name="Gilroy R."/>
        </authorList>
    </citation>
    <scope>NUCLEOTIDE SEQUENCE</scope>
    <source>
        <strain evidence="4">ChiHjej12B11-9795</strain>
    </source>
</reference>
<dbReference type="SUPFAM" id="SSF52540">
    <property type="entry name" value="P-loop containing nucleoside triphosphate hydrolases"/>
    <property type="match status" value="1"/>
</dbReference>
<feature type="domain" description="DUF3874" evidence="3">
    <location>
        <begin position="439"/>
        <end position="507"/>
    </location>
</feature>
<dbReference type="Pfam" id="PF05272">
    <property type="entry name" value="VapE-like_dom"/>
    <property type="match status" value="1"/>
</dbReference>
<dbReference type="PANTHER" id="PTHR34985:SF1">
    <property type="entry name" value="SLR0554 PROTEIN"/>
    <property type="match status" value="1"/>
</dbReference>
<dbReference type="EMBL" id="DWZI01000060">
    <property type="protein sequence ID" value="HJA86838.1"/>
    <property type="molecule type" value="Genomic_DNA"/>
</dbReference>
<dbReference type="Pfam" id="PF12990">
    <property type="entry name" value="DUF3874"/>
    <property type="match status" value="1"/>
</dbReference>
<dbReference type="Proteomes" id="UP000823862">
    <property type="component" value="Unassembled WGS sequence"/>
</dbReference>
<name>A0A9D2KW70_9BACE</name>
<sequence>RKPMNLITRLRNFFYETQTPQLPNTAKNAAADYTLLYQQLLSALQQACANVPGGKAFVICGNGEFGIRLTWTPEATAPATPKQVYCIEGNGKATGWEEQQETEMAEEQPISPTQPPTVQESSPKTEEKAPKQQQIMQQLIGHLEEHYSFRYNRLADRTEYAAKNSGEAAYMPVDQRTLNSIVLRAMDEGIACWDRDVKRYVESAHVSAYHPFTHYFDNLPEWDGKDRVSELARRVSDGDLWINSFHRWMLACTAQWMGKEAYSQRANSVAPILISTQQGLGKSTFCRMLLPKPLQDYFTESFDLNNASGAENKLAAYGLINIDEFDRLPATRLPQLKNLMQMESLRICRAYKRNAEPLPRIASFIGTSNRLDLLTDLSGSRRFICVEVERAIDCTTPIDYGQLYAQLKHEIERGERYWFSKEEEAAIQQSNRKFYRVTPAEELVGTCFRFVEPGEPGARLMSAADMYAVLKRKNAAALRDCSCTAFSRLLAQMGRRVHTRYGNGYWVVQGPSTPGPLNSPRGGA</sequence>
<dbReference type="InterPro" id="IPR027417">
    <property type="entry name" value="P-loop_NTPase"/>
</dbReference>
<feature type="domain" description="Virulence-associated protein E-like" evidence="2">
    <location>
        <begin position="219"/>
        <end position="434"/>
    </location>
</feature>
<proteinExistence type="predicted"/>
<reference evidence="4" key="1">
    <citation type="journal article" date="2021" name="PeerJ">
        <title>Extensive microbial diversity within the chicken gut microbiome revealed by metagenomics and culture.</title>
        <authorList>
            <person name="Gilroy R."/>
            <person name="Ravi A."/>
            <person name="Getino M."/>
            <person name="Pursley I."/>
            <person name="Horton D.L."/>
            <person name="Alikhan N.F."/>
            <person name="Baker D."/>
            <person name="Gharbi K."/>
            <person name="Hall N."/>
            <person name="Watson M."/>
            <person name="Adriaenssens E.M."/>
            <person name="Foster-Nyarko E."/>
            <person name="Jarju S."/>
            <person name="Secka A."/>
            <person name="Antonio M."/>
            <person name="Oren A."/>
            <person name="Chaudhuri R.R."/>
            <person name="La Ragione R."/>
            <person name="Hildebrand F."/>
            <person name="Pallen M.J."/>
        </authorList>
    </citation>
    <scope>NUCLEOTIDE SEQUENCE</scope>
    <source>
        <strain evidence="4">ChiHjej12B11-9795</strain>
    </source>
</reference>
<evidence type="ECO:0000256" key="1">
    <source>
        <dbReference type="SAM" id="MobiDB-lite"/>
    </source>
</evidence>
<dbReference type="PANTHER" id="PTHR34985">
    <property type="entry name" value="SLR0554 PROTEIN"/>
    <property type="match status" value="1"/>
</dbReference>
<evidence type="ECO:0000313" key="5">
    <source>
        <dbReference type="Proteomes" id="UP000823862"/>
    </source>
</evidence>
<feature type="non-terminal residue" evidence="4">
    <location>
        <position position="1"/>
    </location>
</feature>
<comment type="caution">
    <text evidence="4">The sequence shown here is derived from an EMBL/GenBank/DDBJ whole genome shotgun (WGS) entry which is preliminary data.</text>
</comment>
<evidence type="ECO:0000313" key="4">
    <source>
        <dbReference type="EMBL" id="HJA86838.1"/>
    </source>
</evidence>
<dbReference type="AlphaFoldDB" id="A0A9D2KW70"/>
<protein>
    <submittedName>
        <fullName evidence="4">DUF3874 domain-containing protein</fullName>
    </submittedName>
</protein>
<accession>A0A9D2KW70</accession>
<gene>
    <name evidence="4" type="ORF">H9950_11750</name>
</gene>
<feature type="region of interest" description="Disordered" evidence="1">
    <location>
        <begin position="96"/>
        <end position="133"/>
    </location>
</feature>